<evidence type="ECO:0000313" key="1">
    <source>
        <dbReference type="EMBL" id="KAE9521549.1"/>
    </source>
</evidence>
<name>A0A6G0STB4_APHGL</name>
<reference evidence="1 2" key="1">
    <citation type="submission" date="2019-08" db="EMBL/GenBank/DDBJ databases">
        <title>The genome of the soybean aphid Biotype 1, its phylome, world population structure and adaptation to the North American continent.</title>
        <authorList>
            <person name="Giordano R."/>
            <person name="Donthu R.K."/>
            <person name="Hernandez A.G."/>
            <person name="Wright C.L."/>
            <person name="Zimin A.V."/>
        </authorList>
    </citation>
    <scope>NUCLEOTIDE SEQUENCE [LARGE SCALE GENOMIC DNA]</scope>
    <source>
        <tissue evidence="1">Whole aphids</tissue>
    </source>
</reference>
<gene>
    <name evidence="1" type="ORF">AGLY_018049</name>
</gene>
<keyword evidence="2" id="KW-1185">Reference proteome</keyword>
<organism evidence="1 2">
    <name type="scientific">Aphis glycines</name>
    <name type="common">Soybean aphid</name>
    <dbReference type="NCBI Taxonomy" id="307491"/>
    <lineage>
        <taxon>Eukaryota</taxon>
        <taxon>Metazoa</taxon>
        <taxon>Ecdysozoa</taxon>
        <taxon>Arthropoda</taxon>
        <taxon>Hexapoda</taxon>
        <taxon>Insecta</taxon>
        <taxon>Pterygota</taxon>
        <taxon>Neoptera</taxon>
        <taxon>Paraneoptera</taxon>
        <taxon>Hemiptera</taxon>
        <taxon>Sternorrhyncha</taxon>
        <taxon>Aphidomorpha</taxon>
        <taxon>Aphidoidea</taxon>
        <taxon>Aphididae</taxon>
        <taxon>Aphidini</taxon>
        <taxon>Aphis</taxon>
        <taxon>Aphis</taxon>
    </lineage>
</organism>
<dbReference type="Proteomes" id="UP000475862">
    <property type="component" value="Unassembled WGS sequence"/>
</dbReference>
<dbReference type="AlphaFoldDB" id="A0A6G0STB4"/>
<dbReference type="EMBL" id="VYZN01002746">
    <property type="protein sequence ID" value="KAE9521549.1"/>
    <property type="molecule type" value="Genomic_DNA"/>
</dbReference>
<proteinExistence type="predicted"/>
<protein>
    <submittedName>
        <fullName evidence="1">Uncharacterized protein</fullName>
    </submittedName>
</protein>
<accession>A0A6G0STB4</accession>
<comment type="caution">
    <text evidence="1">The sequence shown here is derived from an EMBL/GenBank/DDBJ whole genome shotgun (WGS) entry which is preliminary data.</text>
</comment>
<sequence length="212" mass="23494">MSAPYFAFTVESIDETIFQYSCSTLSVAGLLLVDFFDFKCPVLHLELNLSIGYGGSLNFPLFCNWFVINFIFNGSIEYKSTALCSNTGILKLMPCKCQYLAIFSKKLSLTLMPYFCATLLILDIYFNGSLNSSAVGSKTGASGGALKMNFPFSIRLTGSINFPSGHSFWFGSSISKIITRSMKIENLIEKSIVTATHRLSKITILKCTLYCR</sequence>
<evidence type="ECO:0000313" key="2">
    <source>
        <dbReference type="Proteomes" id="UP000475862"/>
    </source>
</evidence>